<dbReference type="EMBL" id="JAWWNJ010000097">
    <property type="protein sequence ID" value="KAK6996554.1"/>
    <property type="molecule type" value="Genomic_DNA"/>
</dbReference>
<evidence type="ECO:0000256" key="1">
    <source>
        <dbReference type="SAM" id="SignalP"/>
    </source>
</evidence>
<feature type="chain" id="PRO_5043564338" description="Secreted protein CSS2 C-terminal domain-containing protein" evidence="1">
    <location>
        <begin position="24"/>
        <end position="268"/>
    </location>
</feature>
<evidence type="ECO:0000313" key="4">
    <source>
        <dbReference type="Proteomes" id="UP001362999"/>
    </source>
</evidence>
<accession>A0AAV9ZZC4</accession>
<evidence type="ECO:0000313" key="3">
    <source>
        <dbReference type="EMBL" id="KAK6996554.1"/>
    </source>
</evidence>
<comment type="caution">
    <text evidence="3">The sequence shown here is derived from an EMBL/GenBank/DDBJ whole genome shotgun (WGS) entry which is preliminary data.</text>
</comment>
<keyword evidence="4" id="KW-1185">Reference proteome</keyword>
<reference evidence="3 4" key="1">
    <citation type="journal article" date="2024" name="J Genomics">
        <title>Draft genome sequencing and assembly of Favolaschia claudopus CIRM-BRFM 2984 isolated from oak limbs.</title>
        <authorList>
            <person name="Navarro D."/>
            <person name="Drula E."/>
            <person name="Chaduli D."/>
            <person name="Cazenave R."/>
            <person name="Ahrendt S."/>
            <person name="Wang J."/>
            <person name="Lipzen A."/>
            <person name="Daum C."/>
            <person name="Barry K."/>
            <person name="Grigoriev I.V."/>
            <person name="Favel A."/>
            <person name="Rosso M.N."/>
            <person name="Martin F."/>
        </authorList>
    </citation>
    <scope>NUCLEOTIDE SEQUENCE [LARGE SCALE GENOMIC DNA]</scope>
    <source>
        <strain evidence="3 4">CIRM-BRFM 2984</strain>
    </source>
</reference>
<name>A0AAV9ZZC4_9AGAR</name>
<organism evidence="3 4">
    <name type="scientific">Favolaschia claudopus</name>
    <dbReference type="NCBI Taxonomy" id="2862362"/>
    <lineage>
        <taxon>Eukaryota</taxon>
        <taxon>Fungi</taxon>
        <taxon>Dikarya</taxon>
        <taxon>Basidiomycota</taxon>
        <taxon>Agaricomycotina</taxon>
        <taxon>Agaricomycetes</taxon>
        <taxon>Agaricomycetidae</taxon>
        <taxon>Agaricales</taxon>
        <taxon>Marasmiineae</taxon>
        <taxon>Mycenaceae</taxon>
        <taxon>Favolaschia</taxon>
    </lineage>
</organism>
<dbReference type="Pfam" id="PF20521">
    <property type="entry name" value="DUF6736"/>
    <property type="match status" value="1"/>
</dbReference>
<gene>
    <name evidence="3" type="ORF">R3P38DRAFT_2799921</name>
</gene>
<dbReference type="InterPro" id="IPR046624">
    <property type="entry name" value="CSS2_C"/>
</dbReference>
<evidence type="ECO:0000259" key="2">
    <source>
        <dbReference type="Pfam" id="PF20521"/>
    </source>
</evidence>
<dbReference type="AlphaFoldDB" id="A0AAV9ZZC4"/>
<protein>
    <recommendedName>
        <fullName evidence="2">Secreted protein CSS2 C-terminal domain-containing protein</fullName>
    </recommendedName>
</protein>
<sequence length="268" mass="29287">MRATTYSTTALVILSAFWSPVSGVAVGQDSTSGAFGGKQHAHTLVHMDITDGEEYGLLHSYCSPKRQLHCDRILATIGSAIASSLKSDSDNNDCAAHTGSVDDVSWESMQRLKTIAGAIDVYLRAQDKAVCGVHCIRLTHGGTYSGHGVQHQARLIIGNNRASIGETRDPPGIPGTGDLAKILFRAYYQPASSRVTRLLTVAIVREEVTFKLRDFVRRAEGPSLWLDVHELQRPWPAAAWCRTVVVVVHREQDVGKKGDVTEFIRLII</sequence>
<dbReference type="Proteomes" id="UP001362999">
    <property type="component" value="Unassembled WGS sequence"/>
</dbReference>
<feature type="domain" description="Secreted protein CSS2 C-terminal" evidence="2">
    <location>
        <begin position="72"/>
        <end position="147"/>
    </location>
</feature>
<keyword evidence="1" id="KW-0732">Signal</keyword>
<feature type="signal peptide" evidence="1">
    <location>
        <begin position="1"/>
        <end position="23"/>
    </location>
</feature>
<proteinExistence type="predicted"/>